<dbReference type="RefSeq" id="WP_284378311.1">
    <property type="nucleotide sequence ID" value="NZ_BSNN01000004.1"/>
</dbReference>
<accession>A0ABQ5VWM7</accession>
<protein>
    <recommendedName>
        <fullName evidence="5">Inner membrane protein</fullName>
    </recommendedName>
</protein>
<gene>
    <name evidence="3" type="ORF">GCM10007939_19140</name>
</gene>
<evidence type="ECO:0000256" key="2">
    <source>
        <dbReference type="SAM" id="Phobius"/>
    </source>
</evidence>
<keyword evidence="2" id="KW-1133">Transmembrane helix</keyword>
<feature type="compositionally biased region" description="Basic and acidic residues" evidence="1">
    <location>
        <begin position="1"/>
        <end position="33"/>
    </location>
</feature>
<feature type="compositionally biased region" description="Acidic residues" evidence="1">
    <location>
        <begin position="34"/>
        <end position="58"/>
    </location>
</feature>
<evidence type="ECO:0000313" key="3">
    <source>
        <dbReference type="EMBL" id="GLQ35631.1"/>
    </source>
</evidence>
<evidence type="ECO:0000313" key="4">
    <source>
        <dbReference type="Proteomes" id="UP001156694"/>
    </source>
</evidence>
<dbReference type="EMBL" id="BSNN01000004">
    <property type="protein sequence ID" value="GLQ35631.1"/>
    <property type="molecule type" value="Genomic_DNA"/>
</dbReference>
<keyword evidence="2" id="KW-0812">Transmembrane</keyword>
<reference evidence="4" key="1">
    <citation type="journal article" date="2019" name="Int. J. Syst. Evol. Microbiol.">
        <title>The Global Catalogue of Microorganisms (GCM) 10K type strain sequencing project: providing services to taxonomists for standard genome sequencing and annotation.</title>
        <authorList>
            <consortium name="The Broad Institute Genomics Platform"/>
            <consortium name="The Broad Institute Genome Sequencing Center for Infectious Disease"/>
            <person name="Wu L."/>
            <person name="Ma J."/>
        </authorList>
    </citation>
    <scope>NUCLEOTIDE SEQUENCE [LARGE SCALE GENOMIC DNA]</scope>
    <source>
        <strain evidence="4">NBRC 110140</strain>
    </source>
</reference>
<feature type="region of interest" description="Disordered" evidence="1">
    <location>
        <begin position="1"/>
        <end position="72"/>
    </location>
</feature>
<comment type="caution">
    <text evidence="3">The sequence shown here is derived from an EMBL/GenBank/DDBJ whole genome shotgun (WGS) entry which is preliminary data.</text>
</comment>
<sequence length="427" mass="44528">MADTPKSPREDLAEETLEPKEQDGVDTPPHADTEPADTDLSDDQDAEDTDFDPADDAPDPAQENLPTEVKKPRRMGLRLGAVLVVAGGVGALVMGPKIAPILPAGLAPVANFLSPGQADARAEIATLREAQSAQIANLRADFETRLSALEQKTPAPDLSGEIAALQARAQGLADQIAANDSPELEGRITTAETTLAGLSAWVDTTNQRLLAADGGDASQDASATQAIIQSLRAELATIAQKQGEITQKIDEVSVASTRRVEQASETAAQTAQQVETTRALTVIANALEKGTGFAEVLANLDTVPPALADVADGGVSTLAQLKDEFSPIAHAALKLSHKQDAEAGNTGRISAFFKSQVSLRSLTPQEGDSVDAILSRVQGHLDGDDLAAALAQTDALSDDIRAVMAPWLISAQARNSAQVALTSLLEN</sequence>
<evidence type="ECO:0000256" key="1">
    <source>
        <dbReference type="SAM" id="MobiDB-lite"/>
    </source>
</evidence>
<organism evidence="3 4">
    <name type="scientific">Amylibacter marinus</name>
    <dbReference type="NCBI Taxonomy" id="1475483"/>
    <lineage>
        <taxon>Bacteria</taxon>
        <taxon>Pseudomonadati</taxon>
        <taxon>Pseudomonadota</taxon>
        <taxon>Alphaproteobacteria</taxon>
        <taxon>Rhodobacterales</taxon>
        <taxon>Paracoccaceae</taxon>
        <taxon>Amylibacter</taxon>
    </lineage>
</organism>
<name>A0ABQ5VWM7_9RHOB</name>
<dbReference type="Proteomes" id="UP001156694">
    <property type="component" value="Unassembled WGS sequence"/>
</dbReference>
<feature type="transmembrane region" description="Helical" evidence="2">
    <location>
        <begin position="75"/>
        <end position="94"/>
    </location>
</feature>
<keyword evidence="2" id="KW-0472">Membrane</keyword>
<keyword evidence="4" id="KW-1185">Reference proteome</keyword>
<evidence type="ECO:0008006" key="5">
    <source>
        <dbReference type="Google" id="ProtNLM"/>
    </source>
</evidence>
<proteinExistence type="predicted"/>